<dbReference type="Proteomes" id="UP000594454">
    <property type="component" value="Chromosome 2"/>
</dbReference>
<dbReference type="Gene3D" id="2.60.40.2140">
    <property type="entry name" value="Beta-1,3-glucan-recognition protein, N-terminal domain"/>
    <property type="match status" value="1"/>
</dbReference>
<keyword evidence="3" id="KW-0391">Immunity</keyword>
<dbReference type="Gene3D" id="2.60.120.200">
    <property type="match status" value="1"/>
</dbReference>
<evidence type="ECO:0000256" key="1">
    <source>
        <dbReference type="ARBA" id="ARBA00008781"/>
    </source>
</evidence>
<dbReference type="GO" id="GO:0045087">
    <property type="term" value="P:innate immune response"/>
    <property type="evidence" value="ECO:0007669"/>
    <property type="project" value="UniProtKB-KW"/>
</dbReference>
<dbReference type="AlphaFoldDB" id="A0A7R8UJH3"/>
<dbReference type="PANTHER" id="PTHR10963">
    <property type="entry name" value="GLYCOSYL HYDROLASE-RELATED"/>
    <property type="match status" value="1"/>
</dbReference>
<evidence type="ECO:0000256" key="2">
    <source>
        <dbReference type="ARBA" id="ARBA00022588"/>
    </source>
</evidence>
<dbReference type="EMBL" id="LR899010">
    <property type="protein sequence ID" value="CAD7082007.1"/>
    <property type="molecule type" value="Genomic_DNA"/>
</dbReference>
<keyword evidence="7" id="KW-1185">Reference proteome</keyword>
<evidence type="ECO:0000259" key="5">
    <source>
        <dbReference type="PROSITE" id="PS51969"/>
    </source>
</evidence>
<dbReference type="InterPro" id="IPR000757">
    <property type="entry name" value="Beta-glucanase-like"/>
</dbReference>
<dbReference type="OrthoDB" id="4781at2759"/>
<dbReference type="InterPro" id="IPR031756">
    <property type="entry name" value="BGBP_N"/>
</dbReference>
<name>A0A7R8UJH3_HERIL</name>
<dbReference type="GO" id="GO:0030246">
    <property type="term" value="F:carbohydrate binding"/>
    <property type="evidence" value="ECO:0007669"/>
    <property type="project" value="InterPro"/>
</dbReference>
<comment type="similarity">
    <text evidence="1">Belongs to the insect beta-1,3-glucan binding protein family.</text>
</comment>
<dbReference type="InParanoid" id="A0A7R8UJH3"/>
<dbReference type="InterPro" id="IPR013320">
    <property type="entry name" value="ConA-like_dom_sf"/>
</dbReference>
<organism evidence="6 7">
    <name type="scientific">Hermetia illucens</name>
    <name type="common">Black soldier fly</name>
    <dbReference type="NCBI Taxonomy" id="343691"/>
    <lineage>
        <taxon>Eukaryota</taxon>
        <taxon>Metazoa</taxon>
        <taxon>Ecdysozoa</taxon>
        <taxon>Arthropoda</taxon>
        <taxon>Hexapoda</taxon>
        <taxon>Insecta</taxon>
        <taxon>Pterygota</taxon>
        <taxon>Neoptera</taxon>
        <taxon>Endopterygota</taxon>
        <taxon>Diptera</taxon>
        <taxon>Brachycera</taxon>
        <taxon>Stratiomyomorpha</taxon>
        <taxon>Stratiomyidae</taxon>
        <taxon>Hermetiinae</taxon>
        <taxon>Hermetia</taxon>
    </lineage>
</organism>
<accession>A0A7R8UJH3</accession>
<feature type="domain" description="CBM39" evidence="5">
    <location>
        <begin position="1"/>
        <end position="73"/>
    </location>
</feature>
<dbReference type="Pfam" id="PF15886">
    <property type="entry name" value="CBM39"/>
    <property type="match status" value="1"/>
</dbReference>
<evidence type="ECO:0000256" key="3">
    <source>
        <dbReference type="ARBA" id="ARBA00022859"/>
    </source>
</evidence>
<dbReference type="InterPro" id="IPR043030">
    <property type="entry name" value="BGBP_N_sf"/>
</dbReference>
<dbReference type="InterPro" id="IPR050546">
    <property type="entry name" value="Glycosyl_Hydrlase_16"/>
</dbReference>
<dbReference type="Pfam" id="PF00722">
    <property type="entry name" value="Glyco_hydro_16"/>
    <property type="match status" value="1"/>
</dbReference>
<dbReference type="GO" id="GO:0004553">
    <property type="term" value="F:hydrolase activity, hydrolyzing O-glycosyl compounds"/>
    <property type="evidence" value="ECO:0007669"/>
    <property type="project" value="InterPro"/>
</dbReference>
<feature type="domain" description="GH16" evidence="4">
    <location>
        <begin position="123"/>
        <end position="422"/>
    </location>
</feature>
<gene>
    <name evidence="6" type="ORF">HERILL_LOCUS5078</name>
</gene>
<keyword evidence="2" id="KW-0399">Innate immunity</keyword>
<dbReference type="PROSITE" id="PS51762">
    <property type="entry name" value="GH16_2"/>
    <property type="match status" value="1"/>
</dbReference>
<protein>
    <submittedName>
        <fullName evidence="6">Uncharacterized protein</fullName>
    </submittedName>
</protein>
<dbReference type="GO" id="GO:0005975">
    <property type="term" value="P:carbohydrate metabolic process"/>
    <property type="evidence" value="ECO:0007669"/>
    <property type="project" value="InterPro"/>
</dbReference>
<evidence type="ECO:0000259" key="4">
    <source>
        <dbReference type="PROSITE" id="PS51762"/>
    </source>
</evidence>
<dbReference type="FunCoup" id="A0A7R8UJH3">
    <property type="interactions" value="105"/>
</dbReference>
<dbReference type="PANTHER" id="PTHR10963:SF60">
    <property type="entry name" value="GRAM-NEGATIVE BACTERIA-BINDING PROTEIN 1-RELATED"/>
    <property type="match status" value="1"/>
</dbReference>
<dbReference type="SUPFAM" id="SSF49899">
    <property type="entry name" value="Concanavalin A-like lectins/glucanases"/>
    <property type="match status" value="1"/>
</dbReference>
<sequence length="422" mass="47888">MTFNGQLNSELDGVEIGMWFDDDVRPNNGQLIFKNSTSNLRIGDVIYYRISVTSSGQTKQYEDGVYVVAGYNNKVGSTNIWHAPSMDTTSAECKPSITVVNGVQQKCAERLIFSETFSGNRLDTSKWTPQERFAGQPDYEFVTYLKREDVVYVNQGHLFIEPKRMTDFYGQSIFNFNLTLNLHPDCTGELDTNDCIRRNSVDIVPPIASGQITTKGYFSFLYGSVQIRAKLPDIPWSFLQFFLEPTENAYGNYNLNSGQMRVAFVTGIDTCILSGGVISNGDKTSRNDHICEKPCNNNRKWSSDFHIYSLKWTPNSITVSVDGKQYCEIGPMKEPYFTGIDGELIPTLTLLRPTTEMAPFDHPFHLTIGLGIGGHTEFSDELPNKPWSNLDPRSMRKFWKDVKQKTYPRGRLEVDYIQVFTV</sequence>
<evidence type="ECO:0000313" key="7">
    <source>
        <dbReference type="Proteomes" id="UP000594454"/>
    </source>
</evidence>
<proteinExistence type="inferred from homology"/>
<evidence type="ECO:0000313" key="6">
    <source>
        <dbReference type="EMBL" id="CAD7082007.1"/>
    </source>
</evidence>
<dbReference type="PROSITE" id="PS51969">
    <property type="entry name" value="CBM39"/>
    <property type="match status" value="1"/>
</dbReference>
<reference evidence="6 7" key="1">
    <citation type="submission" date="2020-11" db="EMBL/GenBank/DDBJ databases">
        <authorList>
            <person name="Wallbank WR R."/>
            <person name="Pardo Diaz C."/>
            <person name="Kozak K."/>
            <person name="Martin S."/>
            <person name="Jiggins C."/>
            <person name="Moest M."/>
            <person name="Warren A I."/>
            <person name="Generalovic N T."/>
            <person name="Byers J.R.P. K."/>
            <person name="Montejo-Kovacevich G."/>
            <person name="Yen C E."/>
        </authorList>
    </citation>
    <scope>NUCLEOTIDE SEQUENCE [LARGE SCALE GENOMIC DNA]</scope>
</reference>